<organism evidence="2 4">
    <name type="scientific">Delftia acidovorans</name>
    <name type="common">Pseudomonas acidovorans</name>
    <name type="synonym">Comamonas acidovorans</name>
    <dbReference type="NCBI Taxonomy" id="80866"/>
    <lineage>
        <taxon>Bacteria</taxon>
        <taxon>Pseudomonadati</taxon>
        <taxon>Pseudomonadota</taxon>
        <taxon>Betaproteobacteria</taxon>
        <taxon>Burkholderiales</taxon>
        <taxon>Comamonadaceae</taxon>
        <taxon>Delftia</taxon>
    </lineage>
</organism>
<feature type="domain" description="DUF2169" evidence="1">
    <location>
        <begin position="45"/>
        <end position="390"/>
    </location>
</feature>
<dbReference type="Pfam" id="PF09937">
    <property type="entry name" value="DUF2169"/>
    <property type="match status" value="1"/>
</dbReference>
<evidence type="ECO:0000259" key="1">
    <source>
        <dbReference type="Pfam" id="PF09937"/>
    </source>
</evidence>
<gene>
    <name evidence="2" type="ORF">SGN30_14485</name>
    <name evidence="3" type="ORF">SGN30_28860</name>
</gene>
<dbReference type="RefSeq" id="WP_063326037.1">
    <property type="nucleotide sequence ID" value="NZ_JAWWMZ010000004.1"/>
</dbReference>
<proteinExistence type="predicted"/>
<evidence type="ECO:0000313" key="3">
    <source>
        <dbReference type="EMBL" id="MDX4957450.1"/>
    </source>
</evidence>
<evidence type="ECO:0000313" key="2">
    <source>
        <dbReference type="EMBL" id="MDX4954621.1"/>
    </source>
</evidence>
<protein>
    <submittedName>
        <fullName evidence="2">DUF2169 domain-containing protein</fullName>
    </submittedName>
</protein>
<dbReference type="AlphaFoldDB" id="A0AAJ2QYX8"/>
<dbReference type="EMBL" id="JAWWMZ010000004">
    <property type="protein sequence ID" value="MDX4954621.1"/>
    <property type="molecule type" value="Genomic_DNA"/>
</dbReference>
<name>A0AAJ2QYX8_DELAC</name>
<evidence type="ECO:0000313" key="4">
    <source>
        <dbReference type="Proteomes" id="UP001287445"/>
    </source>
</evidence>
<sequence length="438" mass="49078">MERPSHAMPSPVESAPLPEVVNHTPWPSQYFQHVDPHGEIFHVMVSRISYTLRAVQKNGDLIEPTVLPPEQQTPLCTADEFYANVNISSVLQESDLAPYKPKCDVILTNAFAYTPDGKPHERWPAGFRFADSIIKTLQVTGPRQFERSLTSLGALRPGAPKPVTQVPLCYELAFGGPNVIRQEQLLQEFLDDRDDVRITKSQREIAQQAHDALPAFYTPNPIGCGRLPEAVHDADKAIAKLETHTQQQPQSAQHYAAPQIEALNQPYDGQQDYPVVGVGAIGRWWSPRVSLAGTHDDAWKQSQWPKSPLDHDYRYWNCAPEDQQIDYPQGGEEVMLLNLIPAEKYQGIFRFKLPTQELQLLVRLNVGVVMFAPMNIDTVILDLATGTVTTVRRAIISAKTDVRQLELGTWPKGTGMELDAEMQRAASERAKPQEARRG</sequence>
<accession>A0AAJ2QYX8</accession>
<dbReference type="EMBL" id="JAWWMZ010000017">
    <property type="protein sequence ID" value="MDX4957450.1"/>
    <property type="molecule type" value="Genomic_DNA"/>
</dbReference>
<reference evidence="2" key="1">
    <citation type="submission" date="2023-11" db="EMBL/GenBank/DDBJ databases">
        <title>Identification and selenium tolerance of Delftia acidovorans R3-25.</title>
        <authorList>
            <person name="Zhang S."/>
            <person name="Liu Y."/>
            <person name="Guo Y."/>
        </authorList>
    </citation>
    <scope>NUCLEOTIDE SEQUENCE</scope>
    <source>
        <strain evidence="2">R3-25</strain>
    </source>
</reference>
<comment type="caution">
    <text evidence="2">The sequence shown here is derived from an EMBL/GenBank/DDBJ whole genome shotgun (WGS) entry which is preliminary data.</text>
</comment>
<dbReference type="InterPro" id="IPR018683">
    <property type="entry name" value="DUF2169"/>
</dbReference>
<dbReference type="Proteomes" id="UP001287445">
    <property type="component" value="Unassembled WGS sequence"/>
</dbReference>